<reference evidence="1" key="2">
    <citation type="submission" date="2018-07" db="EMBL/GenBank/DDBJ databases">
        <authorList>
            <consortium name="NCBI Pathogen Detection Project"/>
        </authorList>
    </citation>
    <scope>NUCLEOTIDE SEQUENCE</scope>
    <source>
        <strain evidence="1">973-77</strain>
    </source>
</reference>
<evidence type="ECO:0000313" key="1">
    <source>
        <dbReference type="EMBL" id="HAC6563826.1"/>
    </source>
</evidence>
<dbReference type="EMBL" id="DAAMGL010000001">
    <property type="protein sequence ID" value="HAC6563826.1"/>
    <property type="molecule type" value="Genomic_DNA"/>
</dbReference>
<name>A0A701YT83_SALER</name>
<reference evidence="1" key="1">
    <citation type="journal article" date="2018" name="Genome Biol.">
        <title>SKESA: strategic k-mer extension for scrupulous assemblies.</title>
        <authorList>
            <person name="Souvorov A."/>
            <person name="Agarwala R."/>
            <person name="Lipman D.J."/>
        </authorList>
    </citation>
    <scope>NUCLEOTIDE SEQUENCE</scope>
    <source>
        <strain evidence="1">973-77</strain>
    </source>
</reference>
<comment type="caution">
    <text evidence="1">The sequence shown here is derived from an EMBL/GenBank/DDBJ whole genome shotgun (WGS) entry which is preliminary data.</text>
</comment>
<gene>
    <name evidence="1" type="ORF">G0B48_00935</name>
</gene>
<proteinExistence type="predicted"/>
<organism evidence="1">
    <name type="scientific">Salmonella enterica</name>
    <name type="common">Salmonella choleraesuis</name>
    <dbReference type="NCBI Taxonomy" id="28901"/>
    <lineage>
        <taxon>Bacteria</taxon>
        <taxon>Pseudomonadati</taxon>
        <taxon>Pseudomonadota</taxon>
        <taxon>Gammaproteobacteria</taxon>
        <taxon>Enterobacterales</taxon>
        <taxon>Enterobacteriaceae</taxon>
        <taxon>Salmonella</taxon>
    </lineage>
</organism>
<sequence length="59" mass="6621">MRSKDRWHLPKNAIRCGKVGDESSLEPLTNRFKTFLSGGAALNLPAIIEISIDYMKMQA</sequence>
<protein>
    <submittedName>
        <fullName evidence="1">Uncharacterized protein</fullName>
    </submittedName>
</protein>
<accession>A0A701YT83</accession>
<dbReference type="AlphaFoldDB" id="A0A701YT83"/>